<dbReference type="SUPFAM" id="SSF55681">
    <property type="entry name" value="Class II aaRS and biotin synthetases"/>
    <property type="match status" value="1"/>
</dbReference>
<dbReference type="InterPro" id="IPR045864">
    <property type="entry name" value="aa-tRNA-synth_II/BPL/LPL"/>
</dbReference>
<accession>A0A3R9YD14</accession>
<dbReference type="AlphaFoldDB" id="A0A3R9YD14"/>
<dbReference type="OrthoDB" id="9802326at2"/>
<protein>
    <submittedName>
        <fullName evidence="1">Uncharacterized protein</fullName>
    </submittedName>
</protein>
<proteinExistence type="predicted"/>
<name>A0A3R9YD14_9RICK</name>
<reference evidence="2" key="1">
    <citation type="submission" date="2018-11" db="EMBL/GenBank/DDBJ databases">
        <title>Phylogenetic, genomic, and biogeographic characterization of a novel and ubiquitous marine invertebrate-associated Rickettsiales parasite, Candidatus Marinoinvertebrata rohwerii, gen. nov., sp. nov.</title>
        <authorList>
            <person name="Klinges J.G."/>
            <person name="Rosales S.M."/>
            <person name="Mcminds R."/>
            <person name="Shaver E.C."/>
            <person name="Shantz A."/>
            <person name="Peters E.C."/>
            <person name="Burkepile D.E."/>
            <person name="Silliman B.R."/>
            <person name="Vega Thurber R.L."/>
        </authorList>
    </citation>
    <scope>NUCLEOTIDE SEQUENCE [LARGE SCALE GENOMIC DNA]</scope>
    <source>
        <strain evidence="2">a_cerv_44</strain>
    </source>
</reference>
<dbReference type="RefSeq" id="WP_126044367.1">
    <property type="nucleotide sequence ID" value="NZ_RXFM01000011.1"/>
</dbReference>
<evidence type="ECO:0000313" key="2">
    <source>
        <dbReference type="Proteomes" id="UP000279470"/>
    </source>
</evidence>
<gene>
    <name evidence="1" type="ORF">EIC27_01360</name>
</gene>
<sequence>MIANPLTSSQDFYDRTDLVISASSFQKTLILLRSFFLGKNFIETHTQSRLSILAACEDPKTIQTFHYQGQDWPLPQTGQMWLEYELLSKPDVAGYFCLSTSYRSEPNPIPGRHKTIFPMFEFESHGNFEDLKKMEKELIAHLGLQDIDKIPEKNI</sequence>
<dbReference type="Proteomes" id="UP000279470">
    <property type="component" value="Unassembled WGS sequence"/>
</dbReference>
<dbReference type="Gene3D" id="3.30.930.10">
    <property type="entry name" value="Bira Bifunctional Protein, Domain 2"/>
    <property type="match status" value="1"/>
</dbReference>
<keyword evidence="2" id="KW-1185">Reference proteome</keyword>
<evidence type="ECO:0000313" key="1">
    <source>
        <dbReference type="EMBL" id="RST70855.1"/>
    </source>
</evidence>
<dbReference type="EMBL" id="RXFM01000011">
    <property type="protein sequence ID" value="RST70855.1"/>
    <property type="molecule type" value="Genomic_DNA"/>
</dbReference>
<organism evidence="1 2">
    <name type="scientific">Candidatus Aquarickettsia rohweri</name>
    <dbReference type="NCBI Taxonomy" id="2602574"/>
    <lineage>
        <taxon>Bacteria</taxon>
        <taxon>Pseudomonadati</taxon>
        <taxon>Pseudomonadota</taxon>
        <taxon>Alphaproteobacteria</taxon>
        <taxon>Rickettsiales</taxon>
        <taxon>Candidatus Midichloriaceae</taxon>
        <taxon>Candidatus Aquarickettsia</taxon>
    </lineage>
</organism>
<comment type="caution">
    <text evidence="1">The sequence shown here is derived from an EMBL/GenBank/DDBJ whole genome shotgun (WGS) entry which is preliminary data.</text>
</comment>